<sequence length="123" mass="13354">MGIAASSLVLIFLATPSLAVEISSLRPGVYLPADIGCQGIGGAGELYFDGKNFSGHYQLCRTDPLAWRNGYRSTCVEAQGADQPKLEDIDKDPDRTTADATIVARSNRAFDYNNTRYNFCEAP</sequence>
<accession>A0A9W6JDL9</accession>
<keyword evidence="2" id="KW-1185">Reference proteome</keyword>
<evidence type="ECO:0000313" key="2">
    <source>
        <dbReference type="Proteomes" id="UP001143370"/>
    </source>
</evidence>
<dbReference type="AlphaFoldDB" id="A0A9W6JDL9"/>
<dbReference type="Proteomes" id="UP001143370">
    <property type="component" value="Unassembled WGS sequence"/>
</dbReference>
<reference evidence="1" key="2">
    <citation type="submission" date="2023-01" db="EMBL/GenBank/DDBJ databases">
        <authorList>
            <person name="Sun Q."/>
            <person name="Evtushenko L."/>
        </authorList>
    </citation>
    <scope>NUCLEOTIDE SEQUENCE</scope>
    <source>
        <strain evidence="1">VKM B-2484</strain>
    </source>
</reference>
<evidence type="ECO:0000313" key="1">
    <source>
        <dbReference type="EMBL" id="GLK73658.1"/>
    </source>
</evidence>
<name>A0A9W6JDL9_9HYPH</name>
<protein>
    <submittedName>
        <fullName evidence="1">Uncharacterized protein</fullName>
    </submittedName>
</protein>
<dbReference type="EMBL" id="BSFJ01000031">
    <property type="protein sequence ID" value="GLK73658.1"/>
    <property type="molecule type" value="Genomic_DNA"/>
</dbReference>
<proteinExistence type="predicted"/>
<reference evidence="1" key="1">
    <citation type="journal article" date="2014" name="Int. J. Syst. Evol. Microbiol.">
        <title>Complete genome sequence of Corynebacterium casei LMG S-19264T (=DSM 44701T), isolated from a smear-ripened cheese.</title>
        <authorList>
            <consortium name="US DOE Joint Genome Institute (JGI-PGF)"/>
            <person name="Walter F."/>
            <person name="Albersmeier A."/>
            <person name="Kalinowski J."/>
            <person name="Ruckert C."/>
        </authorList>
    </citation>
    <scope>NUCLEOTIDE SEQUENCE</scope>
    <source>
        <strain evidence="1">VKM B-2484</strain>
    </source>
</reference>
<gene>
    <name evidence="1" type="ORF">GCM10017643_37760</name>
</gene>
<comment type="caution">
    <text evidence="1">The sequence shown here is derived from an EMBL/GenBank/DDBJ whole genome shotgun (WGS) entry which is preliminary data.</text>
</comment>
<organism evidence="1 2">
    <name type="scientific">Ancylobacter dichloromethanicus</name>
    <dbReference type="NCBI Taxonomy" id="518825"/>
    <lineage>
        <taxon>Bacteria</taxon>
        <taxon>Pseudomonadati</taxon>
        <taxon>Pseudomonadota</taxon>
        <taxon>Alphaproteobacteria</taxon>
        <taxon>Hyphomicrobiales</taxon>
        <taxon>Xanthobacteraceae</taxon>
        <taxon>Ancylobacter</taxon>
    </lineage>
</organism>